<evidence type="ECO:0000256" key="3">
    <source>
        <dbReference type="ARBA" id="ARBA00022475"/>
    </source>
</evidence>
<dbReference type="RefSeq" id="WP_130601599.1">
    <property type="nucleotide sequence ID" value="NZ_CP036200.1"/>
</dbReference>
<evidence type="ECO:0000256" key="8">
    <source>
        <dbReference type="ARBA" id="ARBA00023136"/>
    </source>
</evidence>
<dbReference type="Proteomes" id="UP000291106">
    <property type="component" value="Chromosome"/>
</dbReference>
<dbReference type="GO" id="GO:0005886">
    <property type="term" value="C:plasma membrane"/>
    <property type="evidence" value="ECO:0007669"/>
    <property type="project" value="UniProtKB-SubCell"/>
</dbReference>
<keyword evidence="5" id="KW-0997">Cell inner membrane</keyword>
<evidence type="ECO:0000256" key="7">
    <source>
        <dbReference type="ARBA" id="ARBA00022989"/>
    </source>
</evidence>
<dbReference type="GO" id="GO:0015627">
    <property type="term" value="C:type II protein secretion system complex"/>
    <property type="evidence" value="ECO:0007669"/>
    <property type="project" value="InterPro"/>
</dbReference>
<evidence type="ECO:0000256" key="10">
    <source>
        <dbReference type="ARBA" id="ARBA00030775"/>
    </source>
</evidence>
<comment type="subcellular location">
    <subcellularLocation>
        <location evidence="1">Cell inner membrane</location>
        <topology evidence="1">Single-pass membrane protein</topology>
    </subcellularLocation>
</comment>
<evidence type="ECO:0000259" key="12">
    <source>
        <dbReference type="Pfam" id="PF12019"/>
    </source>
</evidence>
<evidence type="ECO:0000256" key="4">
    <source>
        <dbReference type="ARBA" id="ARBA00022481"/>
    </source>
</evidence>
<name>A0A411PK95_9GAMM</name>
<dbReference type="Pfam" id="PF12019">
    <property type="entry name" value="GspH"/>
    <property type="match status" value="1"/>
</dbReference>
<dbReference type="SUPFAM" id="SSF54523">
    <property type="entry name" value="Pili subunits"/>
    <property type="match status" value="1"/>
</dbReference>
<keyword evidence="6 11" id="KW-0812">Transmembrane</keyword>
<keyword evidence="4" id="KW-0488">Methylation</keyword>
<sequence>MKRQNGFTVVELMVTLIVAGILIAVAVPSLTNLYYGTRAKSAISGIESAIMFGRSQAVSFSRNVSICPGTGGGCTGDWIDGYNVILDSASNGTKDANTDALRVLDGFNDKDFIKVSTSSPISFNADGMLNGTSQITINYCPESKTSEYSKGIVVSVSGKISSATTTVNCS</sequence>
<proteinExistence type="inferred from homology"/>
<dbReference type="InterPro" id="IPR012902">
    <property type="entry name" value="N_methyl_site"/>
</dbReference>
<protein>
    <recommendedName>
        <fullName evidence="2">Type II secretion system protein H</fullName>
    </recommendedName>
    <alternativeName>
        <fullName evidence="10">General secretion pathway protein H</fullName>
    </alternativeName>
</protein>
<evidence type="ECO:0000256" key="11">
    <source>
        <dbReference type="SAM" id="Phobius"/>
    </source>
</evidence>
<accession>A0A411PK95</accession>
<evidence type="ECO:0000256" key="9">
    <source>
        <dbReference type="ARBA" id="ARBA00025772"/>
    </source>
</evidence>
<keyword evidence="14" id="KW-1185">Reference proteome</keyword>
<evidence type="ECO:0000313" key="14">
    <source>
        <dbReference type="Proteomes" id="UP000291106"/>
    </source>
</evidence>
<evidence type="ECO:0000256" key="2">
    <source>
        <dbReference type="ARBA" id="ARBA00021549"/>
    </source>
</evidence>
<keyword evidence="7 11" id="KW-1133">Transmembrane helix</keyword>
<organism evidence="13 14">
    <name type="scientific">Shewanella maritima</name>
    <dbReference type="NCBI Taxonomy" id="2520507"/>
    <lineage>
        <taxon>Bacteria</taxon>
        <taxon>Pseudomonadati</taxon>
        <taxon>Pseudomonadota</taxon>
        <taxon>Gammaproteobacteria</taxon>
        <taxon>Alteromonadales</taxon>
        <taxon>Shewanellaceae</taxon>
        <taxon>Shewanella</taxon>
    </lineage>
</organism>
<evidence type="ECO:0000256" key="6">
    <source>
        <dbReference type="ARBA" id="ARBA00022692"/>
    </source>
</evidence>
<dbReference type="Pfam" id="PF07963">
    <property type="entry name" value="N_methyl"/>
    <property type="match status" value="1"/>
</dbReference>
<keyword evidence="8 11" id="KW-0472">Membrane</keyword>
<dbReference type="InterPro" id="IPR045584">
    <property type="entry name" value="Pilin-like"/>
</dbReference>
<dbReference type="GO" id="GO:0015628">
    <property type="term" value="P:protein secretion by the type II secretion system"/>
    <property type="evidence" value="ECO:0007669"/>
    <property type="project" value="InterPro"/>
</dbReference>
<evidence type="ECO:0000256" key="5">
    <source>
        <dbReference type="ARBA" id="ARBA00022519"/>
    </source>
</evidence>
<dbReference type="NCBIfam" id="TIGR02532">
    <property type="entry name" value="IV_pilin_GFxxxE"/>
    <property type="match status" value="1"/>
</dbReference>
<dbReference type="InterPro" id="IPR022346">
    <property type="entry name" value="T2SS_GspH"/>
</dbReference>
<feature type="transmembrane region" description="Helical" evidence="11">
    <location>
        <begin position="12"/>
        <end position="35"/>
    </location>
</feature>
<dbReference type="EMBL" id="CP036200">
    <property type="protein sequence ID" value="QBF83963.1"/>
    <property type="molecule type" value="Genomic_DNA"/>
</dbReference>
<dbReference type="Gene3D" id="3.55.40.10">
    <property type="entry name" value="minor pseudopilin epsh domain"/>
    <property type="match status" value="1"/>
</dbReference>
<gene>
    <name evidence="13" type="ORF">EXU30_15695</name>
</gene>
<feature type="domain" description="General secretion pathway GspH" evidence="12">
    <location>
        <begin position="46"/>
        <end position="158"/>
    </location>
</feature>
<evidence type="ECO:0000256" key="1">
    <source>
        <dbReference type="ARBA" id="ARBA00004377"/>
    </source>
</evidence>
<keyword evidence="3" id="KW-1003">Cell membrane</keyword>
<evidence type="ECO:0000313" key="13">
    <source>
        <dbReference type="EMBL" id="QBF83963.1"/>
    </source>
</evidence>
<comment type="similarity">
    <text evidence="9">Belongs to the GSP H family.</text>
</comment>
<dbReference type="OrthoDB" id="2313614at2"/>
<reference evidence="13 14" key="1">
    <citation type="submission" date="2019-02" db="EMBL/GenBank/DDBJ databases">
        <title>Shewanella sp. D4-2 isolated from Dokdo Island.</title>
        <authorList>
            <person name="Baek K."/>
        </authorList>
    </citation>
    <scope>NUCLEOTIDE SEQUENCE [LARGE SCALE GENOMIC DNA]</scope>
    <source>
        <strain evidence="13 14">D4-2</strain>
    </source>
</reference>
<dbReference type="KEGG" id="smai:EXU30_15695"/>
<dbReference type="AlphaFoldDB" id="A0A411PK95"/>